<evidence type="ECO:0000256" key="1">
    <source>
        <dbReference type="SAM" id="MobiDB-lite"/>
    </source>
</evidence>
<feature type="compositionally biased region" description="Basic and acidic residues" evidence="1">
    <location>
        <begin position="293"/>
        <end position="302"/>
    </location>
</feature>
<organism evidence="3 4">
    <name type="scientific">Naegleria lovaniensis</name>
    <name type="common">Amoeba</name>
    <dbReference type="NCBI Taxonomy" id="51637"/>
    <lineage>
        <taxon>Eukaryota</taxon>
        <taxon>Discoba</taxon>
        <taxon>Heterolobosea</taxon>
        <taxon>Tetramitia</taxon>
        <taxon>Eutetramitia</taxon>
        <taxon>Vahlkampfiidae</taxon>
        <taxon>Naegleria</taxon>
    </lineage>
</organism>
<protein>
    <recommendedName>
        <fullName evidence="2">Mif2/CENP-C cupin domain-containing protein</fullName>
    </recommendedName>
</protein>
<feature type="region of interest" description="Disordered" evidence="1">
    <location>
        <begin position="286"/>
        <end position="308"/>
    </location>
</feature>
<feature type="region of interest" description="Disordered" evidence="1">
    <location>
        <begin position="628"/>
        <end position="675"/>
    </location>
</feature>
<feature type="domain" description="Mif2/CENP-C cupin" evidence="2">
    <location>
        <begin position="539"/>
        <end position="619"/>
    </location>
</feature>
<dbReference type="GeneID" id="68098570"/>
<feature type="compositionally biased region" description="Polar residues" evidence="1">
    <location>
        <begin position="17"/>
        <end position="30"/>
    </location>
</feature>
<proteinExistence type="predicted"/>
<dbReference type="InterPro" id="IPR014710">
    <property type="entry name" value="RmlC-like_jellyroll"/>
</dbReference>
<dbReference type="Gene3D" id="2.60.120.10">
    <property type="entry name" value="Jelly Rolls"/>
    <property type="match status" value="1"/>
</dbReference>
<feature type="compositionally biased region" description="Polar residues" evidence="1">
    <location>
        <begin position="141"/>
        <end position="155"/>
    </location>
</feature>
<dbReference type="Proteomes" id="UP000816034">
    <property type="component" value="Unassembled WGS sequence"/>
</dbReference>
<dbReference type="InterPro" id="IPR025974">
    <property type="entry name" value="Mif2/CENP-C_cupin"/>
</dbReference>
<feature type="compositionally biased region" description="Basic and acidic residues" evidence="1">
    <location>
        <begin position="640"/>
        <end position="661"/>
    </location>
</feature>
<feature type="region of interest" description="Disordered" evidence="1">
    <location>
        <begin position="1"/>
        <end position="55"/>
    </location>
</feature>
<reference evidence="3 4" key="1">
    <citation type="journal article" date="2018" name="BMC Genomics">
        <title>The genome of Naegleria lovaniensis, the basis for a comparative approach to unravel pathogenicity factors of the human pathogenic amoeba N. fowleri.</title>
        <authorList>
            <person name="Liechti N."/>
            <person name="Schurch N."/>
            <person name="Bruggmann R."/>
            <person name="Wittwer M."/>
        </authorList>
    </citation>
    <scope>NUCLEOTIDE SEQUENCE [LARGE SCALE GENOMIC DNA]</scope>
    <source>
        <strain evidence="3 4">ATCC 30569</strain>
    </source>
</reference>
<dbReference type="Pfam" id="PF11699">
    <property type="entry name" value="CENP-C_C"/>
    <property type="match status" value="1"/>
</dbReference>
<name>A0AA88GNT5_NAELO</name>
<dbReference type="InterPro" id="IPR011051">
    <property type="entry name" value="RmlC_Cupin_sf"/>
</dbReference>
<evidence type="ECO:0000313" key="4">
    <source>
        <dbReference type="Proteomes" id="UP000816034"/>
    </source>
</evidence>
<dbReference type="AlphaFoldDB" id="A0AA88GNT5"/>
<dbReference type="RefSeq" id="XP_044547411.1">
    <property type="nucleotide sequence ID" value="XM_044695941.1"/>
</dbReference>
<evidence type="ECO:0000259" key="2">
    <source>
        <dbReference type="Pfam" id="PF11699"/>
    </source>
</evidence>
<feature type="region of interest" description="Disordered" evidence="1">
    <location>
        <begin position="141"/>
        <end position="214"/>
    </location>
</feature>
<feature type="compositionally biased region" description="Acidic residues" evidence="1">
    <location>
        <begin position="158"/>
        <end position="168"/>
    </location>
</feature>
<evidence type="ECO:0000313" key="3">
    <source>
        <dbReference type="EMBL" id="KAG2381732.1"/>
    </source>
</evidence>
<sequence length="675" mass="75556">MQNQPNSVDGTRGAAVGSSNNHATHDQQQNTTTTGGLMPPPTSTNASSSDGRIPRRLLMQAHKRPGTEFVPRERPRESFDDVLANHQIGKRSGQRLIPVASDNPLDFFEVNTYYYLNQAQSKDDDNSVLSSSILTVRDSDSGMSMISSKTGQSVFSSSEEEQSPEEELAVSTRQDIEEHMEEVTSTSEDGGSVKVATSKPATKSTVKIRQHVDTPKKQLEISKITTKETEQDKSILEDINKLASSPNTITYSEPIDFGNDIGLGNTVGFETEQDQDALLNEEIFSSQQKKTKYSREENEDRAFSSQSLPSGRVDLYQDEADYFSQPLEQSYISEKYIPRERIDLHDDDLDDDLAKEVEEEMERVDQDYPEYEEQDTVDLNTTMDNTLATVDLVTSQQEKVVAHGLKHDLTIENTVPEKLRPRLTTPCRFWQNERPIAEETGKLSKIRPLVKNPPAKSKAPQASKKKAKVSEEYAIVSLRQGVFDVINENYEEEKVKIAATPEMVMETNFRFNKDGSEIGFSTDILPANSTAKPHMTMFSLLNDKGISTGTLIIQPGQVKPSTDTGIHSEIFYCLSGSVSVRVHTNPPVLLKRGCVLHVPPHNAYSMGNAGNTACKLFYVFADMEYEEEDEQANTTITRAPESHHRPEHEEEHHEGRQEPNHKTTRPPTDIIDESV</sequence>
<comment type="caution">
    <text evidence="3">The sequence shown here is derived from an EMBL/GenBank/DDBJ whole genome shotgun (WGS) entry which is preliminary data.</text>
</comment>
<gene>
    <name evidence="3" type="ORF">C9374_006116</name>
</gene>
<dbReference type="SUPFAM" id="SSF51182">
    <property type="entry name" value="RmlC-like cupins"/>
    <property type="match status" value="1"/>
</dbReference>
<accession>A0AA88GNT5</accession>
<keyword evidence="4" id="KW-1185">Reference proteome</keyword>
<dbReference type="EMBL" id="PYSW02000026">
    <property type="protein sequence ID" value="KAG2381732.1"/>
    <property type="molecule type" value="Genomic_DNA"/>
</dbReference>